<protein>
    <submittedName>
        <fullName evidence="3">Uncharacterized protein</fullName>
    </submittedName>
</protein>
<name>A0A0D6JAP1_9HYPH</name>
<reference evidence="4" key="1">
    <citation type="submission" date="2015-02" db="EMBL/GenBank/DDBJ databases">
        <authorList>
            <person name="Chooi Y.-H."/>
        </authorList>
    </citation>
    <scope>NUCLEOTIDE SEQUENCE [LARGE SCALE GENOMIC DNA]</scope>
    <source>
        <strain evidence="4">strain Y</strain>
    </source>
</reference>
<dbReference type="KEGG" id="fil:BN1229_v1_0082"/>
<keyword evidence="2" id="KW-0732">Signal</keyword>
<dbReference type="KEGG" id="fiy:BN1229_v1_0084"/>
<feature type="chain" id="PRO_5002306050" evidence="2">
    <location>
        <begin position="25"/>
        <end position="401"/>
    </location>
</feature>
<feature type="compositionally biased region" description="Low complexity" evidence="1">
    <location>
        <begin position="256"/>
        <end position="271"/>
    </location>
</feature>
<dbReference type="RefSeq" id="WP_046475292.1">
    <property type="nucleotide sequence ID" value="NZ_LN829118.1"/>
</dbReference>
<dbReference type="EMBL" id="LN829119">
    <property type="protein sequence ID" value="CPR14821.1"/>
    <property type="molecule type" value="Genomic_DNA"/>
</dbReference>
<accession>A0A0D6JAP1</accession>
<feature type="signal peptide" evidence="2">
    <location>
        <begin position="1"/>
        <end position="24"/>
    </location>
</feature>
<keyword evidence="4" id="KW-1185">Reference proteome</keyword>
<feature type="region of interest" description="Disordered" evidence="1">
    <location>
        <begin position="256"/>
        <end position="290"/>
    </location>
</feature>
<proteinExistence type="predicted"/>
<sequence length="401" mass="42445">MLTRLAIPALIAMSVLYGTAPASAARLPGIKVAPNNVVPACATPGRLMAFLRSRNTRMNPRYDKIAVSYMRHGEQLGIRWDIAFFQMLVETANLAYTGDVDASQNNFAGLGATGGGVKGERFRDVDSGVRAHLEHVLMYTGETIQNPVAERTRKVQEWNVLTSWQRSIRGPMTFSHLTTKWAPSDRGYSDDIKSIADLFYQGECNRPDPEPQLVALARGGKMTTAAAKTPPATQKPATASSADLVASVINRNRAQAADPSGLGAPPAGGSSNKPAPAATLSPDAPAADAKSVTVLNSPGAKENAPTKTAMVANEAKKAAPAKSEPDKCRVWTASYGGAKAIIIKAVNNDVVNYTVLDVNAGKEKREAEAYIAAYAKGGETLEEFSSASAALDKAFQLCPEG</sequence>
<dbReference type="AlphaFoldDB" id="A0A0D6JAP1"/>
<feature type="compositionally biased region" description="Low complexity" evidence="1">
    <location>
        <begin position="223"/>
        <end position="240"/>
    </location>
</feature>
<organism evidence="3 4">
    <name type="scientific">Candidatus Filomicrobium marinum</name>
    <dbReference type="NCBI Taxonomy" id="1608628"/>
    <lineage>
        <taxon>Bacteria</taxon>
        <taxon>Pseudomonadati</taxon>
        <taxon>Pseudomonadota</taxon>
        <taxon>Alphaproteobacteria</taxon>
        <taxon>Hyphomicrobiales</taxon>
        <taxon>Hyphomicrobiaceae</taxon>
        <taxon>Filomicrobium</taxon>
    </lineage>
</organism>
<gene>
    <name evidence="3" type="ORF">YBN1229_v1_0084</name>
</gene>
<evidence type="ECO:0000313" key="3">
    <source>
        <dbReference type="EMBL" id="CPR14821.1"/>
    </source>
</evidence>
<evidence type="ECO:0000313" key="4">
    <source>
        <dbReference type="Proteomes" id="UP000033187"/>
    </source>
</evidence>
<feature type="region of interest" description="Disordered" evidence="1">
    <location>
        <begin position="221"/>
        <end position="240"/>
    </location>
</feature>
<evidence type="ECO:0000256" key="2">
    <source>
        <dbReference type="SAM" id="SignalP"/>
    </source>
</evidence>
<evidence type="ECO:0000256" key="1">
    <source>
        <dbReference type="SAM" id="MobiDB-lite"/>
    </source>
</evidence>
<dbReference type="Proteomes" id="UP000033187">
    <property type="component" value="Chromosome 1"/>
</dbReference>